<proteinExistence type="predicted"/>
<comment type="caution">
    <text evidence="1">The sequence shown here is derived from an EMBL/GenBank/DDBJ whole genome shotgun (WGS) entry which is preliminary data.</text>
</comment>
<accession>A0ABP2T8C0</accession>
<reference evidence="1 2" key="1">
    <citation type="submission" date="2013-01" db="EMBL/GenBank/DDBJ databases">
        <authorList>
            <person name="Harkins D.M."/>
            <person name="Durkin A.S."/>
            <person name="Brinkac L.M."/>
            <person name="Haft D.H."/>
            <person name="Selengut J.D."/>
            <person name="Sanka R."/>
            <person name="DePew J."/>
            <person name="Purushe J."/>
            <person name="Whelen A.C."/>
            <person name="Vinetz J.M."/>
            <person name="Sutton G.G."/>
            <person name="Nierman W.C."/>
            <person name="Fouts D.E."/>
        </authorList>
    </citation>
    <scope>NUCLEOTIDE SEQUENCE [LARGE SCALE GENOMIC DNA]</scope>
    <source>
        <strain evidence="1 2">2007001578</strain>
    </source>
</reference>
<keyword evidence="2" id="KW-1185">Reference proteome</keyword>
<dbReference type="EMBL" id="AHMH02000087">
    <property type="protein sequence ID" value="EMN00506.1"/>
    <property type="molecule type" value="Genomic_DNA"/>
</dbReference>
<gene>
    <name evidence="1" type="ORF">LEP1GSC035_2222</name>
</gene>
<evidence type="ECO:0000313" key="2">
    <source>
        <dbReference type="Proteomes" id="UP000012099"/>
    </source>
</evidence>
<dbReference type="Proteomes" id="UP000012099">
    <property type="component" value="Unassembled WGS sequence"/>
</dbReference>
<name>A0ABP2T8C0_9LEPT</name>
<organism evidence="1 2">
    <name type="scientific">Leptospira noguchii str. 2007001578</name>
    <dbReference type="NCBI Taxonomy" id="1049974"/>
    <lineage>
        <taxon>Bacteria</taxon>
        <taxon>Pseudomonadati</taxon>
        <taxon>Spirochaetota</taxon>
        <taxon>Spirochaetia</taxon>
        <taxon>Leptospirales</taxon>
        <taxon>Leptospiraceae</taxon>
        <taxon>Leptospira</taxon>
    </lineage>
</organism>
<protein>
    <submittedName>
        <fullName evidence="1">Uncharacterized protein</fullName>
    </submittedName>
</protein>
<evidence type="ECO:0000313" key="1">
    <source>
        <dbReference type="EMBL" id="EMN00506.1"/>
    </source>
</evidence>
<sequence>MSLFTCKKYVFLIEKSLPNFSTSAPTQKQGWELSFTEDCRNSHTDLILRSKYLWVRLSLPKVVRQVALTQQNAFYESVGNSAKRFPTGRVLGSIN</sequence>